<protein>
    <submittedName>
        <fullName evidence="4">SDR family oxidoreductase</fullName>
    </submittedName>
</protein>
<dbReference type="InterPro" id="IPR057326">
    <property type="entry name" value="KR_dom"/>
</dbReference>
<gene>
    <name evidence="4" type="ORF">AB0H04_33210</name>
</gene>
<dbReference type="PANTHER" id="PTHR43639">
    <property type="entry name" value="OXIDOREDUCTASE, SHORT-CHAIN DEHYDROGENASE/REDUCTASE FAMILY (AFU_ORTHOLOGUE AFUA_5G02870)"/>
    <property type="match status" value="1"/>
</dbReference>
<dbReference type="Pfam" id="PF13561">
    <property type="entry name" value="adh_short_C2"/>
    <property type="match status" value="1"/>
</dbReference>
<dbReference type="RefSeq" id="WP_359260028.1">
    <property type="nucleotide sequence ID" value="NZ_JBFAEG010000028.1"/>
</dbReference>
<comment type="caution">
    <text evidence="4">The sequence shown here is derived from an EMBL/GenBank/DDBJ whole genome shotgun (WGS) entry which is preliminary data.</text>
</comment>
<dbReference type="Gene3D" id="3.40.50.720">
    <property type="entry name" value="NAD(P)-binding Rossmann-like Domain"/>
    <property type="match status" value="1"/>
</dbReference>
<sequence>MGILANKSALVTGASRGIGRAIAERLGREGALVAVHYGHSSAAAREVVESIQSAGGRAFAVQAELGWPTAADELYRNLTPQLTTLHGKVELDILVNNAGVMDTAPLGRISNQDFKDVYAVNAKAPVFITQRLLPHIPDGGRILNISSPLTRIAQPNQLVHAMSKGALEQLTLHLAQLLGPRGITVNSVRPGFTDNGGPVFKNPETVKVLEALSAFGRVGRPADVADVVTFLASEEARWVTGSILDATGGTLLG</sequence>
<dbReference type="PRINTS" id="PR00080">
    <property type="entry name" value="SDRFAMILY"/>
</dbReference>
<dbReference type="PRINTS" id="PR00081">
    <property type="entry name" value="GDHRDH"/>
</dbReference>
<keyword evidence="2" id="KW-0560">Oxidoreductase</keyword>
<evidence type="ECO:0000313" key="5">
    <source>
        <dbReference type="Proteomes" id="UP001551011"/>
    </source>
</evidence>
<dbReference type="InterPro" id="IPR036291">
    <property type="entry name" value="NAD(P)-bd_dom_sf"/>
</dbReference>
<proteinExistence type="inferred from homology"/>
<accession>A0ABV3AI70</accession>
<dbReference type="SMART" id="SM00822">
    <property type="entry name" value="PKS_KR"/>
    <property type="match status" value="1"/>
</dbReference>
<reference evidence="4 5" key="1">
    <citation type="submission" date="2024-06" db="EMBL/GenBank/DDBJ databases">
        <title>The Natural Products Discovery Center: Release of the First 8490 Sequenced Strains for Exploring Actinobacteria Biosynthetic Diversity.</title>
        <authorList>
            <person name="Kalkreuter E."/>
            <person name="Kautsar S.A."/>
            <person name="Yang D."/>
            <person name="Bader C.D."/>
            <person name="Teijaro C.N."/>
            <person name="Fluegel L."/>
            <person name="Davis C.M."/>
            <person name="Simpson J.R."/>
            <person name="Lauterbach L."/>
            <person name="Steele A.D."/>
            <person name="Gui C."/>
            <person name="Meng S."/>
            <person name="Li G."/>
            <person name="Viehrig K."/>
            <person name="Ye F."/>
            <person name="Su P."/>
            <person name="Kiefer A.F."/>
            <person name="Nichols A."/>
            <person name="Cepeda A.J."/>
            <person name="Yan W."/>
            <person name="Fan B."/>
            <person name="Jiang Y."/>
            <person name="Adhikari A."/>
            <person name="Zheng C.-J."/>
            <person name="Schuster L."/>
            <person name="Cowan T.M."/>
            <person name="Smanski M.J."/>
            <person name="Chevrette M.G."/>
            <person name="De Carvalho L.P.S."/>
            <person name="Shen B."/>
        </authorList>
    </citation>
    <scope>NUCLEOTIDE SEQUENCE [LARGE SCALE GENOMIC DNA]</scope>
    <source>
        <strain evidence="4 5">NPDC020594</strain>
    </source>
</reference>
<dbReference type="InterPro" id="IPR002347">
    <property type="entry name" value="SDR_fam"/>
</dbReference>
<comment type="similarity">
    <text evidence="1">Belongs to the short-chain dehydrogenases/reductases (SDR) family.</text>
</comment>
<evidence type="ECO:0000259" key="3">
    <source>
        <dbReference type="SMART" id="SM00822"/>
    </source>
</evidence>
<dbReference type="Proteomes" id="UP001551011">
    <property type="component" value="Unassembled WGS sequence"/>
</dbReference>
<feature type="domain" description="Ketoreductase" evidence="3">
    <location>
        <begin position="7"/>
        <end position="195"/>
    </location>
</feature>
<name>A0ABV3AI70_9ACTN</name>
<evidence type="ECO:0000256" key="2">
    <source>
        <dbReference type="ARBA" id="ARBA00023002"/>
    </source>
</evidence>
<evidence type="ECO:0000256" key="1">
    <source>
        <dbReference type="ARBA" id="ARBA00006484"/>
    </source>
</evidence>
<keyword evidence="5" id="KW-1185">Reference proteome</keyword>
<dbReference type="PANTHER" id="PTHR43639:SF1">
    <property type="entry name" value="SHORT-CHAIN DEHYDROGENASE_REDUCTASE FAMILY PROTEIN"/>
    <property type="match status" value="1"/>
</dbReference>
<evidence type="ECO:0000313" key="4">
    <source>
        <dbReference type="EMBL" id="MEU5711659.1"/>
    </source>
</evidence>
<organism evidence="4 5">
    <name type="scientific">Streptomyces flaveolus</name>
    <dbReference type="NCBI Taxonomy" id="67297"/>
    <lineage>
        <taxon>Bacteria</taxon>
        <taxon>Bacillati</taxon>
        <taxon>Actinomycetota</taxon>
        <taxon>Actinomycetes</taxon>
        <taxon>Kitasatosporales</taxon>
        <taxon>Streptomycetaceae</taxon>
        <taxon>Streptomyces</taxon>
    </lineage>
</organism>
<dbReference type="EMBL" id="JBFAEG010000028">
    <property type="protein sequence ID" value="MEU5711659.1"/>
    <property type="molecule type" value="Genomic_DNA"/>
</dbReference>
<dbReference type="SUPFAM" id="SSF51735">
    <property type="entry name" value="NAD(P)-binding Rossmann-fold domains"/>
    <property type="match status" value="1"/>
</dbReference>